<comment type="similarity">
    <text evidence="1">Belongs to the peptidase S51 family.</text>
</comment>
<protein>
    <recommendedName>
        <fullName evidence="8">CobW C-terminal domain-containing protein</fullName>
    </recommendedName>
</protein>
<evidence type="ECO:0000313" key="10">
    <source>
        <dbReference type="Proteomes" id="UP000028045"/>
    </source>
</evidence>
<dbReference type="PANTHER" id="PTHR43603:SF1">
    <property type="entry name" value="ZINC-REGULATED GTPASE METALLOPROTEIN ACTIVATOR 1"/>
    <property type="match status" value="1"/>
</dbReference>
<keyword evidence="2" id="KW-0645">Protease</keyword>
<feature type="chain" id="PRO_5001771480" description="CobW C-terminal domain-containing protein" evidence="7">
    <location>
        <begin position="21"/>
        <end position="824"/>
    </location>
</feature>
<gene>
    <name evidence="9" type="ORF">S7711_00211</name>
</gene>
<evidence type="ECO:0000259" key="8">
    <source>
        <dbReference type="SMART" id="SM00833"/>
    </source>
</evidence>
<dbReference type="InterPro" id="IPR011629">
    <property type="entry name" value="CobW-like_C"/>
</dbReference>
<name>A0A084B3T1_STACB</name>
<dbReference type="InterPro" id="IPR027417">
    <property type="entry name" value="P-loop_NTPase"/>
</dbReference>
<dbReference type="OrthoDB" id="272672at2759"/>
<evidence type="ECO:0000256" key="4">
    <source>
        <dbReference type="ARBA" id="ARBA00022825"/>
    </source>
</evidence>
<evidence type="ECO:0000256" key="5">
    <source>
        <dbReference type="ARBA" id="ARBA00022962"/>
    </source>
</evidence>
<dbReference type="SUPFAM" id="SSF90002">
    <property type="entry name" value="Hypothetical protein YjiA, C-terminal domain"/>
    <property type="match status" value="1"/>
</dbReference>
<organism evidence="9 10">
    <name type="scientific">Stachybotrys chartarum (strain CBS 109288 / IBT 7711)</name>
    <name type="common">Toxic black mold</name>
    <name type="synonym">Stilbospora chartarum</name>
    <dbReference type="NCBI Taxonomy" id="1280523"/>
    <lineage>
        <taxon>Eukaryota</taxon>
        <taxon>Fungi</taxon>
        <taxon>Dikarya</taxon>
        <taxon>Ascomycota</taxon>
        <taxon>Pezizomycotina</taxon>
        <taxon>Sordariomycetes</taxon>
        <taxon>Hypocreomycetidae</taxon>
        <taxon>Hypocreales</taxon>
        <taxon>Stachybotryaceae</taxon>
        <taxon>Stachybotrys</taxon>
    </lineage>
</organism>
<feature type="domain" description="CobW C-terminal" evidence="8">
    <location>
        <begin position="558"/>
        <end position="756"/>
    </location>
</feature>
<dbReference type="SUPFAM" id="SSF52317">
    <property type="entry name" value="Class I glutamine amidotransferase-like"/>
    <property type="match status" value="1"/>
</dbReference>
<dbReference type="EMBL" id="KL648097">
    <property type="protein sequence ID" value="KEY72210.1"/>
    <property type="molecule type" value="Genomic_DNA"/>
</dbReference>
<dbReference type="Pfam" id="PF03575">
    <property type="entry name" value="Peptidase_S51"/>
    <property type="match status" value="1"/>
</dbReference>
<dbReference type="PANTHER" id="PTHR43603">
    <property type="entry name" value="COBW DOMAIN-CONTAINING PROTEIN DDB_G0274527"/>
    <property type="match status" value="1"/>
</dbReference>
<feature type="compositionally biased region" description="Acidic residues" evidence="6">
    <location>
        <begin position="590"/>
        <end position="608"/>
    </location>
</feature>
<dbReference type="Gene3D" id="3.40.50.880">
    <property type="match status" value="1"/>
</dbReference>
<dbReference type="GO" id="GO:0006508">
    <property type="term" value="P:proteolysis"/>
    <property type="evidence" value="ECO:0007669"/>
    <property type="project" value="UniProtKB-KW"/>
</dbReference>
<feature type="compositionally biased region" description="Acidic residues" evidence="6">
    <location>
        <begin position="790"/>
        <end position="799"/>
    </location>
</feature>
<proteinExistence type="inferred from homology"/>
<dbReference type="HOGENOM" id="CLU_017452_7_0_1"/>
<dbReference type="InterPro" id="IPR051927">
    <property type="entry name" value="Zn_Chap_cDPG_Synth"/>
</dbReference>
<evidence type="ECO:0000256" key="2">
    <source>
        <dbReference type="ARBA" id="ARBA00022670"/>
    </source>
</evidence>
<reference evidence="9 10" key="1">
    <citation type="journal article" date="2014" name="BMC Genomics">
        <title>Comparative genome sequencing reveals chemotype-specific gene clusters in the toxigenic black mold Stachybotrys.</title>
        <authorList>
            <person name="Semeiks J."/>
            <person name="Borek D."/>
            <person name="Otwinowski Z."/>
            <person name="Grishin N.V."/>
        </authorList>
    </citation>
    <scope>NUCLEOTIDE SEQUENCE [LARGE SCALE GENOMIC DNA]</scope>
    <source>
        <strain evidence="10">CBS 109288 / IBT 7711</strain>
    </source>
</reference>
<evidence type="ECO:0000313" key="9">
    <source>
        <dbReference type="EMBL" id="KEY72210.1"/>
    </source>
</evidence>
<feature type="compositionally biased region" description="Basic and acidic residues" evidence="6">
    <location>
        <begin position="609"/>
        <end position="621"/>
    </location>
</feature>
<keyword evidence="10" id="KW-1185">Reference proteome</keyword>
<feature type="signal peptide" evidence="7">
    <location>
        <begin position="1"/>
        <end position="20"/>
    </location>
</feature>
<dbReference type="InterPro" id="IPR005320">
    <property type="entry name" value="Peptidase_S51"/>
</dbReference>
<keyword evidence="5" id="KW-0315">Glutamine amidotransferase</keyword>
<evidence type="ECO:0000256" key="1">
    <source>
        <dbReference type="ARBA" id="ARBA00006534"/>
    </source>
</evidence>
<dbReference type="Pfam" id="PF02492">
    <property type="entry name" value="cobW"/>
    <property type="match status" value="2"/>
</dbReference>
<evidence type="ECO:0000256" key="3">
    <source>
        <dbReference type="ARBA" id="ARBA00022801"/>
    </source>
</evidence>
<evidence type="ECO:0000256" key="6">
    <source>
        <dbReference type="SAM" id="MobiDB-lite"/>
    </source>
</evidence>
<dbReference type="InterPro" id="IPR029062">
    <property type="entry name" value="Class_I_gatase-like"/>
</dbReference>
<feature type="compositionally biased region" description="Basic and acidic residues" evidence="6">
    <location>
        <begin position="800"/>
        <end position="824"/>
    </location>
</feature>
<dbReference type="GO" id="GO:0008236">
    <property type="term" value="F:serine-type peptidase activity"/>
    <property type="evidence" value="ECO:0007669"/>
    <property type="project" value="UniProtKB-KW"/>
</dbReference>
<dbReference type="AlphaFoldDB" id="A0A084B3T1"/>
<keyword evidence="4" id="KW-0720">Serine protease</keyword>
<feature type="region of interest" description="Disordered" evidence="6">
    <location>
        <begin position="790"/>
        <end position="824"/>
    </location>
</feature>
<dbReference type="InterPro" id="IPR003495">
    <property type="entry name" value="CobW/HypB/UreG_nucleotide-bd"/>
</dbReference>
<dbReference type="Gene3D" id="3.40.50.300">
    <property type="entry name" value="P-loop containing nucleotide triphosphate hydrolases"/>
    <property type="match status" value="1"/>
</dbReference>
<dbReference type="Proteomes" id="UP000028045">
    <property type="component" value="Unassembled WGS sequence"/>
</dbReference>
<accession>A0A084B3T1</accession>
<evidence type="ECO:0000256" key="7">
    <source>
        <dbReference type="SAM" id="SignalP"/>
    </source>
</evidence>
<dbReference type="CDD" id="cd03145">
    <property type="entry name" value="GAT1_cyanophycinase"/>
    <property type="match status" value="1"/>
</dbReference>
<feature type="region of interest" description="Disordered" evidence="6">
    <location>
        <begin position="590"/>
        <end position="641"/>
    </location>
</feature>
<dbReference type="SMART" id="SM00833">
    <property type="entry name" value="CobW_C"/>
    <property type="match status" value="1"/>
</dbReference>
<feature type="compositionally biased region" description="Low complexity" evidence="6">
    <location>
        <begin position="622"/>
        <end position="634"/>
    </location>
</feature>
<dbReference type="CDD" id="cd03112">
    <property type="entry name" value="CobW-like"/>
    <property type="match status" value="1"/>
</dbReference>
<dbReference type="Pfam" id="PF07683">
    <property type="entry name" value="CobW_C"/>
    <property type="match status" value="1"/>
</dbReference>
<sequence>MKLPVLIAAATGLLTPMAHASCQYVGPTNGTLVIVGGGSLSDSIYQRVLDLAGGYDAPVVVVPTAGGEPTYGDDEVHAVAFRRVGATNVTVLHTYDPAEADTEEFARPLVDAKAVWFSGGRQWRLVDAYAGTATEQAFWDVLGRNGVIGGTSAGATIQGSFLARGDTRNNQVMIGDHTEGFGFVKNIAIDQHVLVRNRQFDMFDILREYPELLGVSVDENTALIVSRNDAEVFGASYVIVYDGGFWSREGSGMKNLPPPESLFYFLRDGDRYDLAQRQGAGKTTLLQHILRSNHGLRIAIIVNDIGAINVDASLIKKTHRISKTNEKVIALQNGCICCTLRGDLLEELVRLSKLAQFDYIIIESSGISEPEQVAETFDERLAEKMELLSAENQEGLDPDMIKVLEQVKQAGGLGKFAYLDTTVTVIDAFTMFNDFNTGDLLSARRNDVGKEDERTVSDLMVDQIEFADVIIVNKVDMVSAETKGRILNLIKTMNHRAKIIEAVHGKMDAKEIVNTKLFRMDVAQTGYGWLQDLHEMTLRQVNGKNVFTPKPETEEYNVSSMIYSRRRPFHPRRLWDLIYDKFILQMEMDEDEDEEMEDDEADEDDEEMADRASDSEDHSRDASTSTAPTTPAGSTKDDEMDVDMQTPENAVILANKRAHPVFSRLFRSKGQFFLATRPHRAGGWSQAGGILTLTGDHPWFVTLDPSEYMSGDGEVDRLLKADIKGGGEWGDRRQEIVFIGEKLDRKALEGLLDECLLNDEEFAQWEAVMRDAALDDEQKRDALEELWDDGFPEWAGDEDHEGHDHRRPGELRSIREHMGVEEVS</sequence>
<keyword evidence="3" id="KW-0378">Hydrolase</keyword>
<keyword evidence="7" id="KW-0732">Signal</keyword>
<dbReference type="SUPFAM" id="SSF52540">
    <property type="entry name" value="P-loop containing nucleoside triphosphate hydrolases"/>
    <property type="match status" value="1"/>
</dbReference>